<organism evidence="1 2">
    <name type="scientific">Vibrio splendidus</name>
    <dbReference type="NCBI Taxonomy" id="29497"/>
    <lineage>
        <taxon>Bacteria</taxon>
        <taxon>Pseudomonadati</taxon>
        <taxon>Pseudomonadota</taxon>
        <taxon>Gammaproteobacteria</taxon>
        <taxon>Vibrionales</taxon>
        <taxon>Vibrionaceae</taxon>
        <taxon>Vibrio</taxon>
    </lineage>
</organism>
<reference evidence="2" key="1">
    <citation type="submission" date="2016-07" db="EMBL/GenBank/DDBJ databases">
        <title>Nontailed viruses are major unrecognized killers of bacteria in the ocean.</title>
        <authorList>
            <person name="Kauffman K."/>
            <person name="Hussain F."/>
            <person name="Yang J."/>
            <person name="Arevalo P."/>
            <person name="Brown J."/>
            <person name="Cutler M."/>
            <person name="Kelly L."/>
            <person name="Polz M.F."/>
        </authorList>
    </citation>
    <scope>NUCLEOTIDE SEQUENCE [LARGE SCALE GENOMIC DNA]</scope>
    <source>
        <strain evidence="2">10N.261.48.B5</strain>
    </source>
</reference>
<sequence length="98" mass="11182">MKTVQLRDSTPGRSQVRFQGECVASLEHDQSHYQLYQSANDEWIGHIQHATPNSAHTERLDDERDMALFFGLRVCFELCYSLKTSPIRCIGQKEGVPA</sequence>
<evidence type="ECO:0000313" key="2">
    <source>
        <dbReference type="Proteomes" id="UP000235533"/>
    </source>
</evidence>
<dbReference type="Proteomes" id="UP000235533">
    <property type="component" value="Unassembled WGS sequence"/>
</dbReference>
<dbReference type="RefSeq" id="WP_102554017.1">
    <property type="nucleotide sequence ID" value="NZ_MCZF01000300.1"/>
</dbReference>
<protein>
    <submittedName>
        <fullName evidence="1">Uncharacterized protein</fullName>
    </submittedName>
</protein>
<dbReference type="AlphaFoldDB" id="A0A2N7JJB9"/>
<gene>
    <name evidence="1" type="ORF">BCT54_12285</name>
</gene>
<evidence type="ECO:0000313" key="1">
    <source>
        <dbReference type="EMBL" id="PMM40577.1"/>
    </source>
</evidence>
<dbReference type="EMBL" id="MCZF01000300">
    <property type="protein sequence ID" value="PMM40577.1"/>
    <property type="molecule type" value="Genomic_DNA"/>
</dbReference>
<comment type="caution">
    <text evidence="1">The sequence shown here is derived from an EMBL/GenBank/DDBJ whole genome shotgun (WGS) entry which is preliminary data.</text>
</comment>
<accession>A0A2N7JJB9</accession>
<proteinExistence type="predicted"/>
<name>A0A2N7JJB9_VIBSP</name>